<evidence type="ECO:0000256" key="1">
    <source>
        <dbReference type="ARBA" id="ARBA00008645"/>
    </source>
</evidence>
<dbReference type="Gene3D" id="3.40.50.1820">
    <property type="entry name" value="alpha/beta hydrolase"/>
    <property type="match status" value="1"/>
</dbReference>
<dbReference type="RefSeq" id="WP_159303830.1">
    <property type="nucleotide sequence ID" value="NZ_LR733271.1"/>
</dbReference>
<dbReference type="Proteomes" id="UP000430202">
    <property type="component" value="Unassembled WGS sequence"/>
</dbReference>
<protein>
    <submittedName>
        <fullName evidence="4">Sigma factor SigB regulation protein RsbQ</fullName>
    </submittedName>
</protein>
<sequence>MSTVTTRNNVRVFGNGDQTIILAHGFGCDQAMWRYIIPFLEKHFKVLVFDYVGCGKSDISSYDKDRYGSLSGYAQDIIEICEDLNIEQSIFIGHSVSSMIGVLAAIEKPRIFRSMVMICPSSCYLNTGDYQGGFEESELEDLLELLDSNYIEWANYLAPVVMKNPEKSHLTNELAESFCSMDKSITKNFARVTFFSDNREDLKKVNIPCLIVQCVEDDIANEKVGEYVKDNLANSKITYMEASGHCPHISHPQETIEVLKKELFNEKFLITDAGL</sequence>
<dbReference type="InterPro" id="IPR029058">
    <property type="entry name" value="AB_hydrolase_fold"/>
</dbReference>
<dbReference type="Pfam" id="PF12697">
    <property type="entry name" value="Abhydrolase_6"/>
    <property type="match status" value="1"/>
</dbReference>
<dbReference type="InterPro" id="IPR000073">
    <property type="entry name" value="AB_hydrolase_1"/>
</dbReference>
<organism evidence="4 5">
    <name type="scientific">Maribacter litoralis</name>
    <dbReference type="NCBI Taxonomy" id="2059726"/>
    <lineage>
        <taxon>Bacteria</taxon>
        <taxon>Pseudomonadati</taxon>
        <taxon>Bacteroidota</taxon>
        <taxon>Flavobacteriia</taxon>
        <taxon>Flavobacteriales</taxon>
        <taxon>Flavobacteriaceae</taxon>
        <taxon>Maribacter</taxon>
    </lineage>
</organism>
<dbReference type="AlphaFoldDB" id="A0A653W668"/>
<gene>
    <name evidence="4" type="primary">rsbQ</name>
    <name evidence="4" type="ORF">MARI151_60161</name>
</gene>
<evidence type="ECO:0000259" key="3">
    <source>
        <dbReference type="Pfam" id="PF12697"/>
    </source>
</evidence>
<keyword evidence="5" id="KW-1185">Reference proteome</keyword>
<dbReference type="PANTHER" id="PTHR43039">
    <property type="entry name" value="ESTERASE-RELATED"/>
    <property type="match status" value="1"/>
</dbReference>
<dbReference type="GO" id="GO:0016787">
    <property type="term" value="F:hydrolase activity"/>
    <property type="evidence" value="ECO:0007669"/>
    <property type="project" value="UniProtKB-KW"/>
</dbReference>
<dbReference type="EMBL" id="CABWLR010000006">
    <property type="protein sequence ID" value="VXC14314.1"/>
    <property type="molecule type" value="Genomic_DNA"/>
</dbReference>
<dbReference type="SUPFAM" id="SSF53474">
    <property type="entry name" value="alpha/beta-Hydrolases"/>
    <property type="match status" value="1"/>
</dbReference>
<evidence type="ECO:0000313" key="4">
    <source>
        <dbReference type="EMBL" id="VXC14314.1"/>
    </source>
</evidence>
<feature type="domain" description="AB hydrolase-1" evidence="3">
    <location>
        <begin position="20"/>
        <end position="257"/>
    </location>
</feature>
<evidence type="ECO:0000256" key="2">
    <source>
        <dbReference type="ARBA" id="ARBA00022801"/>
    </source>
</evidence>
<evidence type="ECO:0000313" key="5">
    <source>
        <dbReference type="Proteomes" id="UP000430202"/>
    </source>
</evidence>
<accession>A0A653W668</accession>
<dbReference type="FunFam" id="3.40.50.1820:FF:000042">
    <property type="entry name" value="probable strigolactone esterase DAD2"/>
    <property type="match status" value="1"/>
</dbReference>
<keyword evidence="2" id="KW-0378">Hydrolase</keyword>
<comment type="similarity">
    <text evidence="1">Belongs to the AB hydrolase superfamily.</text>
</comment>
<reference evidence="4 5" key="1">
    <citation type="submission" date="2019-10" db="EMBL/GenBank/DDBJ databases">
        <authorList>
            <person name="Karimi E."/>
        </authorList>
    </citation>
    <scope>NUCLEOTIDE SEQUENCE [LARGE SCALE GENOMIC DNA]</scope>
    <source>
        <strain evidence="4">Maribacter sp. 151</strain>
    </source>
</reference>
<proteinExistence type="inferred from homology"/>
<name>A0A653W668_9FLAO</name>